<evidence type="ECO:0000313" key="1">
    <source>
        <dbReference type="Proteomes" id="UP000887565"/>
    </source>
</evidence>
<proteinExistence type="predicted"/>
<dbReference type="AlphaFoldDB" id="A0A915J899"/>
<organism evidence="1 2">
    <name type="scientific">Romanomermis culicivorax</name>
    <name type="common">Nematode worm</name>
    <dbReference type="NCBI Taxonomy" id="13658"/>
    <lineage>
        <taxon>Eukaryota</taxon>
        <taxon>Metazoa</taxon>
        <taxon>Ecdysozoa</taxon>
        <taxon>Nematoda</taxon>
        <taxon>Enoplea</taxon>
        <taxon>Dorylaimia</taxon>
        <taxon>Mermithida</taxon>
        <taxon>Mermithoidea</taxon>
        <taxon>Mermithidae</taxon>
        <taxon>Romanomermis</taxon>
    </lineage>
</organism>
<protein>
    <submittedName>
        <fullName evidence="2">Uncharacterized protein</fullName>
    </submittedName>
</protein>
<sequence>MVLMNKGPLRLEFKDNRSYLESPPLRFNQSHNMVILSDHDIEETTGIIIYKNLGNDIYLQAIVESKVGRWVDLVAKFDLMKRIWRSILKLPVLTAPIIGPADPKEVGQQSEGSEILHQEETYVKDQQISADNLAGDTLNIVLPDGFTAQANMVDIIPKAEDTTLGPYAYTEEEE</sequence>
<evidence type="ECO:0000313" key="2">
    <source>
        <dbReference type="WBParaSite" id="nRc.2.0.1.t21949-RA"/>
    </source>
</evidence>
<accession>A0A915J899</accession>
<dbReference type="WBParaSite" id="nRc.2.0.1.t21949-RA">
    <property type="protein sequence ID" value="nRc.2.0.1.t21949-RA"/>
    <property type="gene ID" value="nRc.2.0.1.g21949"/>
</dbReference>
<dbReference type="Proteomes" id="UP000887565">
    <property type="component" value="Unplaced"/>
</dbReference>
<reference evidence="2" key="1">
    <citation type="submission" date="2022-11" db="UniProtKB">
        <authorList>
            <consortium name="WormBaseParasite"/>
        </authorList>
    </citation>
    <scope>IDENTIFICATION</scope>
</reference>
<keyword evidence="1" id="KW-1185">Reference proteome</keyword>
<name>A0A915J899_ROMCU</name>